<accession>A0A1G7I8R0</accession>
<name>A0A1G7I8R0_9PROT</name>
<keyword evidence="1" id="KW-0812">Transmembrane</keyword>
<dbReference type="EMBL" id="FNAP01000032">
    <property type="protein sequence ID" value="SDF08968.1"/>
    <property type="molecule type" value="Genomic_DNA"/>
</dbReference>
<keyword evidence="3" id="KW-1185">Reference proteome</keyword>
<feature type="transmembrane region" description="Helical" evidence="1">
    <location>
        <begin position="47"/>
        <end position="68"/>
    </location>
</feature>
<reference evidence="2 3" key="1">
    <citation type="submission" date="2016-10" db="EMBL/GenBank/DDBJ databases">
        <authorList>
            <person name="de Groot N.N."/>
        </authorList>
    </citation>
    <scope>NUCLEOTIDE SEQUENCE [LARGE SCALE GENOMIC DNA]</scope>
    <source>
        <strain evidence="2 3">ATCC 700224</strain>
    </source>
</reference>
<gene>
    <name evidence="2" type="ORF">SAMN05421720_1326</name>
</gene>
<evidence type="ECO:0000256" key="1">
    <source>
        <dbReference type="SAM" id="Phobius"/>
    </source>
</evidence>
<dbReference type="RefSeq" id="WP_092788151.1">
    <property type="nucleotide sequence ID" value="NZ_FNAP01000032.1"/>
</dbReference>
<proteinExistence type="predicted"/>
<evidence type="ECO:0000313" key="3">
    <source>
        <dbReference type="Proteomes" id="UP000199412"/>
    </source>
</evidence>
<evidence type="ECO:0000313" key="2">
    <source>
        <dbReference type="EMBL" id="SDF08968.1"/>
    </source>
</evidence>
<dbReference type="AlphaFoldDB" id="A0A1G7I8R0"/>
<feature type="transmembrane region" description="Helical" evidence="1">
    <location>
        <begin position="80"/>
        <end position="98"/>
    </location>
</feature>
<organism evidence="2 3">
    <name type="scientific">Rhodospira trueperi</name>
    <dbReference type="NCBI Taxonomy" id="69960"/>
    <lineage>
        <taxon>Bacteria</taxon>
        <taxon>Pseudomonadati</taxon>
        <taxon>Pseudomonadota</taxon>
        <taxon>Alphaproteobacteria</taxon>
        <taxon>Rhodospirillales</taxon>
        <taxon>Rhodospirillaceae</taxon>
        <taxon>Rhodospira</taxon>
    </lineage>
</organism>
<keyword evidence="1" id="KW-0472">Membrane</keyword>
<dbReference type="Proteomes" id="UP000199412">
    <property type="component" value="Unassembled WGS sequence"/>
</dbReference>
<dbReference type="STRING" id="69960.SAMN05421720_1326"/>
<protein>
    <submittedName>
        <fullName evidence="2">Uncharacterized protein</fullName>
    </submittedName>
</protein>
<keyword evidence="1" id="KW-1133">Transmembrane helix</keyword>
<sequence>MFFLPLRAEPLFPRYPGTVGYRAFGDPKGVTSWRLIPFYGTPLGEGLIAGIMMVFKVYALAVMVYAAFEPPPGHTAEEAVFGVLLAAVLAYWPIKWILRILFTSATVIELTPRDVRVLGLFGWRRYARHVPLRFELEPHRSLRRAQALQKKPRRHLRESYHVVLRYAQQAIVIANVHGEVRARALLDRLNGCFMVTAPGAESAAIGNPHQQYADQPVDDEI</sequence>